<sequence length="81" mass="9751">MHNKQLKILNSVMFIDILVAFIAIVVYKISELFNYDAYGFKEVHEICGFLFIIMLIFHISYNWQWINTQIFGKKPEKKKNY</sequence>
<evidence type="ECO:0000313" key="2">
    <source>
        <dbReference type="Proteomes" id="UP000294588"/>
    </source>
</evidence>
<accession>A0AC61QIC4</accession>
<protein>
    <submittedName>
        <fullName evidence="1">DUF4405 domain-containing protein</fullName>
    </submittedName>
</protein>
<evidence type="ECO:0000313" key="1">
    <source>
        <dbReference type="EMBL" id="TDF72705.1"/>
    </source>
</evidence>
<dbReference type="Proteomes" id="UP000294588">
    <property type="component" value="Unassembled WGS sequence"/>
</dbReference>
<keyword evidence="2" id="KW-1185">Reference proteome</keyword>
<proteinExistence type="predicted"/>
<reference evidence="1" key="1">
    <citation type="submission" date="2019-03" db="EMBL/GenBank/DDBJ databases">
        <title>Candidatus Syntrophosphaera thermopropionivorans: a novel player in syntrophic propionate oxidation during anaerobic digestion.</title>
        <authorList>
            <person name="Dyksma S."/>
        </authorList>
    </citation>
    <scope>NUCLEOTIDE SEQUENCE</scope>
    <source>
        <strain evidence="1">W5</strain>
    </source>
</reference>
<organism evidence="1 2">
    <name type="scientific">Candidatus Syntrophosphaera thermopropionivorans</name>
    <dbReference type="NCBI Taxonomy" id="2593015"/>
    <lineage>
        <taxon>Bacteria</taxon>
        <taxon>Pseudomonadati</taxon>
        <taxon>Candidatus Cloacimonadota</taxon>
        <taxon>Candidatus Cloacimonadia</taxon>
        <taxon>Candidatus Cloacimonadales</taxon>
        <taxon>Candidatus Cloacimonadaceae</taxon>
        <taxon>Candidatus Syntrophosphaera</taxon>
    </lineage>
</organism>
<dbReference type="EMBL" id="SMOG01000019">
    <property type="protein sequence ID" value="TDF72705.1"/>
    <property type="molecule type" value="Genomic_DNA"/>
</dbReference>
<comment type="caution">
    <text evidence="1">The sequence shown here is derived from an EMBL/GenBank/DDBJ whole genome shotgun (WGS) entry which is preliminary data.</text>
</comment>
<gene>
    <name evidence="1" type="ORF">E0946_05665</name>
</gene>
<name>A0AC61QIC4_9BACT</name>